<evidence type="ECO:0000313" key="1">
    <source>
        <dbReference type="EMBL" id="QJA52242.1"/>
    </source>
</evidence>
<dbReference type="EMBL" id="MT144324">
    <property type="protein sequence ID" value="QJA52242.1"/>
    <property type="molecule type" value="Genomic_DNA"/>
</dbReference>
<dbReference type="AlphaFoldDB" id="A0A6H1ZXQ7"/>
<reference evidence="1" key="1">
    <citation type="submission" date="2020-03" db="EMBL/GenBank/DDBJ databases">
        <title>The deep terrestrial virosphere.</title>
        <authorList>
            <person name="Holmfeldt K."/>
            <person name="Nilsson E."/>
            <person name="Simone D."/>
            <person name="Lopez-Fernandez M."/>
            <person name="Wu X."/>
            <person name="de Brujin I."/>
            <person name="Lundin D."/>
            <person name="Andersson A."/>
            <person name="Bertilsson S."/>
            <person name="Dopson M."/>
        </authorList>
    </citation>
    <scope>NUCLEOTIDE SEQUENCE</scope>
    <source>
        <strain evidence="2">MM415B00644</strain>
        <strain evidence="1">TM448A02554</strain>
    </source>
</reference>
<evidence type="ECO:0000313" key="2">
    <source>
        <dbReference type="EMBL" id="QJA63183.1"/>
    </source>
</evidence>
<organism evidence="1">
    <name type="scientific">viral metagenome</name>
    <dbReference type="NCBI Taxonomy" id="1070528"/>
    <lineage>
        <taxon>unclassified sequences</taxon>
        <taxon>metagenomes</taxon>
        <taxon>organismal metagenomes</taxon>
    </lineage>
</organism>
<name>A0A6H1ZXQ7_9ZZZZ</name>
<gene>
    <name evidence="2" type="ORF">MM415B00644_0008</name>
    <name evidence="1" type="ORF">TM448A02554_0011</name>
</gene>
<dbReference type="EMBL" id="MT141492">
    <property type="protein sequence ID" value="QJA63183.1"/>
    <property type="molecule type" value="Genomic_DNA"/>
</dbReference>
<accession>A0A6H1ZXQ7</accession>
<sequence length="64" mass="7813">MSKANTKKRCKHRITDWVKRKKDLKFATHTLLKYKVPFIYKQDRRKRWAIFTPKPEGLQKPSKI</sequence>
<protein>
    <submittedName>
        <fullName evidence="1">Uncharacterized protein</fullName>
    </submittedName>
</protein>
<proteinExistence type="predicted"/>